<evidence type="ECO:0000313" key="1">
    <source>
        <dbReference type="EMBL" id="RKP16938.1"/>
    </source>
</evidence>
<protein>
    <submittedName>
        <fullName evidence="1">Uncharacterized protein</fullName>
    </submittedName>
</protein>
<organism evidence="1 2">
    <name type="scientific">Rozella allomycis (strain CSF55)</name>
    <dbReference type="NCBI Taxonomy" id="988480"/>
    <lineage>
        <taxon>Eukaryota</taxon>
        <taxon>Fungi</taxon>
        <taxon>Fungi incertae sedis</taxon>
        <taxon>Cryptomycota</taxon>
        <taxon>Cryptomycota incertae sedis</taxon>
        <taxon>Rozella</taxon>
    </lineage>
</organism>
<sequence length="50" mass="5762">GFIIRLGLGCIKWSSNIQHKVCRSSCESKYHALLECLQSVIWNSRLLKEL</sequence>
<reference evidence="2" key="1">
    <citation type="journal article" date="2018" name="Nat. Microbiol.">
        <title>Leveraging single-cell genomics to expand the fungal tree of life.</title>
        <authorList>
            <person name="Ahrendt S.R."/>
            <person name="Quandt C.A."/>
            <person name="Ciobanu D."/>
            <person name="Clum A."/>
            <person name="Salamov A."/>
            <person name="Andreopoulos B."/>
            <person name="Cheng J.F."/>
            <person name="Woyke T."/>
            <person name="Pelin A."/>
            <person name="Henrissat B."/>
            <person name="Reynolds N.K."/>
            <person name="Benny G.L."/>
            <person name="Smith M.E."/>
            <person name="James T.Y."/>
            <person name="Grigoriev I.V."/>
        </authorList>
    </citation>
    <scope>NUCLEOTIDE SEQUENCE [LARGE SCALE GENOMIC DNA]</scope>
    <source>
        <strain evidence="2">CSF55</strain>
    </source>
</reference>
<accession>A0A4P9YCN4</accession>
<proteinExistence type="predicted"/>
<dbReference type="Proteomes" id="UP000281549">
    <property type="component" value="Unassembled WGS sequence"/>
</dbReference>
<evidence type="ECO:0000313" key="2">
    <source>
        <dbReference type="Proteomes" id="UP000281549"/>
    </source>
</evidence>
<dbReference type="AlphaFoldDB" id="A0A4P9YCN4"/>
<dbReference type="EMBL" id="ML006129">
    <property type="protein sequence ID" value="RKP16938.1"/>
    <property type="molecule type" value="Genomic_DNA"/>
</dbReference>
<gene>
    <name evidence="1" type="ORF">ROZALSC1DRAFT_16980</name>
</gene>
<name>A0A4P9YCN4_ROZAC</name>
<feature type="non-terminal residue" evidence="1">
    <location>
        <position position="1"/>
    </location>
</feature>